<dbReference type="SMART" id="SM00471">
    <property type="entry name" value="HDc"/>
    <property type="match status" value="1"/>
</dbReference>
<dbReference type="Pfam" id="PF00072">
    <property type="entry name" value="Response_reg"/>
    <property type="match status" value="1"/>
</dbReference>
<evidence type="ECO:0000256" key="4">
    <source>
        <dbReference type="ARBA" id="ARBA00022692"/>
    </source>
</evidence>
<evidence type="ECO:0000259" key="12">
    <source>
        <dbReference type="PROSITE" id="PS51831"/>
    </source>
</evidence>
<dbReference type="SMART" id="SM00448">
    <property type="entry name" value="REC"/>
    <property type="match status" value="1"/>
</dbReference>
<dbReference type="GO" id="GO:0005886">
    <property type="term" value="C:plasma membrane"/>
    <property type="evidence" value="ECO:0007669"/>
    <property type="project" value="UniProtKB-SubCell"/>
</dbReference>
<evidence type="ECO:0000256" key="3">
    <source>
        <dbReference type="ARBA" id="ARBA00022475"/>
    </source>
</evidence>
<dbReference type="Gene3D" id="1.10.3210.10">
    <property type="entry name" value="Hypothetical protein af1432"/>
    <property type="match status" value="1"/>
</dbReference>
<dbReference type="CDD" id="cd12912">
    <property type="entry name" value="PDC2_MCP_like"/>
    <property type="match status" value="1"/>
</dbReference>
<comment type="caution">
    <text evidence="14">The sequence shown here is derived from an EMBL/GenBank/DDBJ whole genome shotgun (WGS) entry which is preliminary data.</text>
</comment>
<feature type="transmembrane region" description="Helical" evidence="10">
    <location>
        <begin position="278"/>
        <end position="299"/>
    </location>
</feature>
<dbReference type="SUPFAM" id="SSF109604">
    <property type="entry name" value="HD-domain/PDEase-like"/>
    <property type="match status" value="1"/>
</dbReference>
<feature type="domain" description="HD" evidence="12">
    <location>
        <begin position="340"/>
        <end position="462"/>
    </location>
</feature>
<keyword evidence="15" id="KW-1185">Reference proteome</keyword>
<dbReference type="InterPro" id="IPR001789">
    <property type="entry name" value="Sig_transdc_resp-reg_receiver"/>
</dbReference>
<evidence type="ECO:0000256" key="10">
    <source>
        <dbReference type="SAM" id="Phobius"/>
    </source>
</evidence>
<protein>
    <recommendedName>
        <fullName evidence="2">Stage 0 sporulation protein A homolog</fullName>
    </recommendedName>
</protein>
<evidence type="ECO:0000256" key="5">
    <source>
        <dbReference type="ARBA" id="ARBA00022989"/>
    </source>
</evidence>
<dbReference type="Gene3D" id="3.40.50.2300">
    <property type="match status" value="1"/>
</dbReference>
<evidence type="ECO:0000259" key="13">
    <source>
        <dbReference type="PROSITE" id="PS51832"/>
    </source>
</evidence>
<dbReference type="Pfam" id="PF02743">
    <property type="entry name" value="dCache_1"/>
    <property type="match status" value="1"/>
</dbReference>
<dbReference type="AlphaFoldDB" id="A0AAW3JSV3"/>
<evidence type="ECO:0000256" key="6">
    <source>
        <dbReference type="ARBA" id="ARBA00023136"/>
    </source>
</evidence>
<dbReference type="GO" id="GO:0000160">
    <property type="term" value="P:phosphorelay signal transduction system"/>
    <property type="evidence" value="ECO:0007669"/>
    <property type="project" value="InterPro"/>
</dbReference>
<keyword evidence="6 10" id="KW-0472">Membrane</keyword>
<name>A0AAW3JSV3_9FIRM</name>
<evidence type="ECO:0000256" key="8">
    <source>
        <dbReference type="PROSITE-ProRule" id="PRU00169"/>
    </source>
</evidence>
<dbReference type="SUPFAM" id="SSF52172">
    <property type="entry name" value="CheY-like"/>
    <property type="match status" value="1"/>
</dbReference>
<organism evidence="14 15">
    <name type="scientific">Butyribacter intestini</name>
    <dbReference type="NCBI Taxonomy" id="1703332"/>
    <lineage>
        <taxon>Bacteria</taxon>
        <taxon>Bacillati</taxon>
        <taxon>Bacillota</taxon>
        <taxon>Clostridia</taxon>
        <taxon>Lachnospirales</taxon>
        <taxon>Lachnospiraceae</taxon>
        <taxon>Butyribacter</taxon>
    </lineage>
</organism>
<dbReference type="InterPro" id="IPR011006">
    <property type="entry name" value="CheY-like_superfamily"/>
</dbReference>
<feature type="domain" description="Response regulatory" evidence="11">
    <location>
        <begin position="518"/>
        <end position="632"/>
    </location>
</feature>
<evidence type="ECO:0000256" key="9">
    <source>
        <dbReference type="SAM" id="Coils"/>
    </source>
</evidence>
<dbReference type="InterPro" id="IPR006674">
    <property type="entry name" value="HD_domain"/>
</dbReference>
<dbReference type="RefSeq" id="WP_055940415.1">
    <property type="nucleotide sequence ID" value="NZ_JAQDCV010000006.1"/>
</dbReference>
<accession>A0AAW3JSV3</accession>
<dbReference type="InterPro" id="IPR029151">
    <property type="entry name" value="Sensor-like_sf"/>
</dbReference>
<dbReference type="CDD" id="cd00156">
    <property type="entry name" value="REC"/>
    <property type="match status" value="1"/>
</dbReference>
<feature type="transmembrane region" description="Helical" evidence="10">
    <location>
        <begin position="9"/>
        <end position="32"/>
    </location>
</feature>
<keyword evidence="3" id="KW-1003">Cell membrane</keyword>
<dbReference type="InterPro" id="IPR003607">
    <property type="entry name" value="HD/PDEase_dom"/>
</dbReference>
<evidence type="ECO:0000313" key="14">
    <source>
        <dbReference type="EMBL" id="KQC85662.1"/>
    </source>
</evidence>
<keyword evidence="8" id="KW-0597">Phosphoprotein</keyword>
<keyword evidence="5 10" id="KW-1133">Transmembrane helix</keyword>
<keyword evidence="4 10" id="KW-0812">Transmembrane</keyword>
<dbReference type="SUPFAM" id="SSF103190">
    <property type="entry name" value="Sensory domain-like"/>
    <property type="match status" value="1"/>
</dbReference>
<keyword evidence="9" id="KW-0175">Coiled coil</keyword>
<reference evidence="14 15" key="1">
    <citation type="submission" date="2015-10" db="EMBL/GenBank/DDBJ databases">
        <title>Butyribacter intestini gen. nov., sp. nov., a butyric acid-producing bacterium of the family Lachnospiraceae isolated from the human faeces.</title>
        <authorList>
            <person name="Zou Y."/>
            <person name="Xue W."/>
            <person name="Luo G."/>
            <person name="Lv M."/>
        </authorList>
    </citation>
    <scope>NUCLEOTIDE SEQUENCE [LARGE SCALE GENOMIC DNA]</scope>
    <source>
        <strain evidence="14 15">TF01-11</strain>
    </source>
</reference>
<comment type="subcellular location">
    <subcellularLocation>
        <location evidence="1">Cell membrane</location>
        <topology evidence="1">Multi-pass membrane protein</topology>
    </subcellularLocation>
</comment>
<dbReference type="InterPro" id="IPR033479">
    <property type="entry name" value="dCache_1"/>
</dbReference>
<gene>
    <name evidence="14" type="ORF">APZ18_00135</name>
</gene>
<dbReference type="PROSITE" id="PS51831">
    <property type="entry name" value="HD"/>
    <property type="match status" value="1"/>
</dbReference>
<dbReference type="Gene3D" id="3.30.450.20">
    <property type="entry name" value="PAS domain"/>
    <property type="match status" value="2"/>
</dbReference>
<dbReference type="InterPro" id="IPR052020">
    <property type="entry name" value="Cyclic_di-GMP/3'3'-cGAMP_PDE"/>
</dbReference>
<dbReference type="Proteomes" id="UP000050833">
    <property type="component" value="Unassembled WGS sequence"/>
</dbReference>
<evidence type="ECO:0000259" key="11">
    <source>
        <dbReference type="PROSITE" id="PS50110"/>
    </source>
</evidence>
<dbReference type="CDD" id="cd00077">
    <property type="entry name" value="HDc"/>
    <property type="match status" value="1"/>
</dbReference>
<dbReference type="PANTHER" id="PTHR45228:SF4">
    <property type="entry name" value="LIPOPROTEIN"/>
    <property type="match status" value="1"/>
</dbReference>
<dbReference type="PROSITE" id="PS50110">
    <property type="entry name" value="RESPONSE_REGULATORY"/>
    <property type="match status" value="1"/>
</dbReference>
<dbReference type="Pfam" id="PF13487">
    <property type="entry name" value="HD_5"/>
    <property type="match status" value="1"/>
</dbReference>
<evidence type="ECO:0000256" key="7">
    <source>
        <dbReference type="ARBA" id="ARBA00024867"/>
    </source>
</evidence>
<feature type="coiled-coil region" evidence="9">
    <location>
        <begin position="301"/>
        <end position="331"/>
    </location>
</feature>
<evidence type="ECO:0000256" key="2">
    <source>
        <dbReference type="ARBA" id="ARBA00018672"/>
    </source>
</evidence>
<dbReference type="EMBL" id="LLKB01000001">
    <property type="protein sequence ID" value="KQC85662.1"/>
    <property type="molecule type" value="Genomic_DNA"/>
</dbReference>
<dbReference type="PROSITE" id="PS51832">
    <property type="entry name" value="HD_GYP"/>
    <property type="match status" value="1"/>
</dbReference>
<evidence type="ECO:0000256" key="1">
    <source>
        <dbReference type="ARBA" id="ARBA00004651"/>
    </source>
</evidence>
<feature type="modified residue" description="4-aspartylphosphate" evidence="8">
    <location>
        <position position="568"/>
    </location>
</feature>
<comment type="function">
    <text evidence="7">May play the central regulatory role in sporulation. It may be an element of the effector pathway responsible for the activation of sporulation genes in response to nutritional stress. Spo0A may act in concert with spo0H (a sigma factor) to control the expression of some genes that are critical to the sporulation process.</text>
</comment>
<dbReference type="PANTHER" id="PTHR45228">
    <property type="entry name" value="CYCLIC DI-GMP PHOSPHODIESTERASE TM_0186-RELATED"/>
    <property type="match status" value="1"/>
</dbReference>
<evidence type="ECO:0000313" key="15">
    <source>
        <dbReference type="Proteomes" id="UP000050833"/>
    </source>
</evidence>
<proteinExistence type="predicted"/>
<dbReference type="InterPro" id="IPR037522">
    <property type="entry name" value="HD_GYP_dom"/>
</dbReference>
<sequence length="633" mass="72019">MKKISIRQYIATLIVCFLAIAILSFCTIQAFYKKSVNDTLSLGESALKQQKEQMDAYLSRGMDAVEVTAINIEYMLRENYSNDDILSYLKQESKYYKEDVDVNFTGIYGVINDEYLDGIGWQPENDYVPQDREWYKAAVKANGESTFVQPYLDAQTNTIMVSISRLLEDKKSVISLDIELGTLQQETQAIKLNGQGYGFVCDRSGLVITHSDEKNIGSDISKGEKAVLYKKIVSKKNQTFSYKMGKKHITVFATSVMDEWYAVMIINNDVLYKKISNLIIYDVGLSIVLYMIIVVFCTMSMRVTRRTLNELDETNDELQEINDSVLQALAKTIDAKDKYTKGHSVRVAKYSKMIAGRMGKTKKEQDEIYRVALLHDMGKIRIPDAIINKPGKLTDQEFSMIKLHPVTGYHILKGIRRIKDLAIGAKYHHEHYDGMGYPSGLKGKNIPEIARIIAVADSYDAMASNRSYRNALPQDVVRSEIEKGKGTQFDPDIADIMLQMIDEDKDYEMKQTDELKRTILVVDDQKMNLMLVKGICKDEPMYNILTAESGEEAIEILQENEIALLLLDIEMPEMDGFETLAKIREFSDVKVAFITATRDYDTIEKARKLGVEDYLTKPFLPAVFLETIHGIID</sequence>
<feature type="domain" description="HD-GYP" evidence="13">
    <location>
        <begin position="318"/>
        <end position="513"/>
    </location>
</feature>